<keyword evidence="1" id="KW-0812">Transmembrane</keyword>
<comment type="caution">
    <text evidence="2">The sequence shown here is derived from an EMBL/GenBank/DDBJ whole genome shotgun (WGS) entry which is preliminary data.</text>
</comment>
<keyword evidence="3" id="KW-1185">Reference proteome</keyword>
<dbReference type="Proteomes" id="UP001610563">
    <property type="component" value="Unassembled WGS sequence"/>
</dbReference>
<gene>
    <name evidence="2" type="ORF">BJX66DRAFT_311210</name>
</gene>
<accession>A0ABR4FVP9</accession>
<organism evidence="2 3">
    <name type="scientific">Aspergillus keveii</name>
    <dbReference type="NCBI Taxonomy" id="714993"/>
    <lineage>
        <taxon>Eukaryota</taxon>
        <taxon>Fungi</taxon>
        <taxon>Dikarya</taxon>
        <taxon>Ascomycota</taxon>
        <taxon>Pezizomycotina</taxon>
        <taxon>Eurotiomycetes</taxon>
        <taxon>Eurotiomycetidae</taxon>
        <taxon>Eurotiales</taxon>
        <taxon>Aspergillaceae</taxon>
        <taxon>Aspergillus</taxon>
        <taxon>Aspergillus subgen. Nidulantes</taxon>
    </lineage>
</organism>
<evidence type="ECO:0000313" key="3">
    <source>
        <dbReference type="Proteomes" id="UP001610563"/>
    </source>
</evidence>
<feature type="transmembrane region" description="Helical" evidence="1">
    <location>
        <begin position="44"/>
        <end position="61"/>
    </location>
</feature>
<keyword evidence="1" id="KW-1133">Transmembrane helix</keyword>
<keyword evidence="1" id="KW-0472">Membrane</keyword>
<proteinExistence type="predicted"/>
<evidence type="ECO:0000313" key="2">
    <source>
        <dbReference type="EMBL" id="KAL2787315.1"/>
    </source>
</evidence>
<dbReference type="EMBL" id="JBFTWV010000099">
    <property type="protein sequence ID" value="KAL2787315.1"/>
    <property type="molecule type" value="Genomic_DNA"/>
</dbReference>
<protein>
    <submittedName>
        <fullName evidence="2">Uncharacterized protein</fullName>
    </submittedName>
</protein>
<reference evidence="2 3" key="1">
    <citation type="submission" date="2024-07" db="EMBL/GenBank/DDBJ databases">
        <title>Section-level genome sequencing and comparative genomics of Aspergillus sections Usti and Cavernicolus.</title>
        <authorList>
            <consortium name="Lawrence Berkeley National Laboratory"/>
            <person name="Nybo J.L."/>
            <person name="Vesth T.C."/>
            <person name="Theobald S."/>
            <person name="Frisvad J.C."/>
            <person name="Larsen T.O."/>
            <person name="Kjaerboelling I."/>
            <person name="Rothschild-Mancinelli K."/>
            <person name="Lyhne E.K."/>
            <person name="Kogle M.E."/>
            <person name="Barry K."/>
            <person name="Clum A."/>
            <person name="Na H."/>
            <person name="Ledsgaard L."/>
            <person name="Lin J."/>
            <person name="Lipzen A."/>
            <person name="Kuo A."/>
            <person name="Riley R."/>
            <person name="Mondo S."/>
            <person name="Labutti K."/>
            <person name="Haridas S."/>
            <person name="Pangalinan J."/>
            <person name="Salamov A.A."/>
            <person name="Simmons B.A."/>
            <person name="Magnuson J.K."/>
            <person name="Chen J."/>
            <person name="Drula E."/>
            <person name="Henrissat B."/>
            <person name="Wiebenga A."/>
            <person name="Lubbers R.J."/>
            <person name="Gomes A.C."/>
            <person name="Makela M.R."/>
            <person name="Stajich J."/>
            <person name="Grigoriev I.V."/>
            <person name="Mortensen U.H."/>
            <person name="De Vries R.P."/>
            <person name="Baker S.E."/>
            <person name="Andersen M.R."/>
        </authorList>
    </citation>
    <scope>NUCLEOTIDE SEQUENCE [LARGE SCALE GENOMIC DNA]</scope>
    <source>
        <strain evidence="2 3">CBS 209.92</strain>
    </source>
</reference>
<evidence type="ECO:0000256" key="1">
    <source>
        <dbReference type="SAM" id="Phobius"/>
    </source>
</evidence>
<sequence length="67" mass="7792">MEGASCLFAILTVRHIPIRVHGIGDTHDLALIFLRLRLRRRTRFFLHLALIFVDVLLGQAIRNRVME</sequence>
<name>A0ABR4FVP9_9EURO</name>